<feature type="compositionally biased region" description="Gly residues" evidence="2">
    <location>
        <begin position="486"/>
        <end position="502"/>
    </location>
</feature>
<dbReference type="AlphaFoldDB" id="A0A8S0VPI0"/>
<evidence type="ECO:0000256" key="2">
    <source>
        <dbReference type="SAM" id="MobiDB-lite"/>
    </source>
</evidence>
<dbReference type="OrthoDB" id="10683721at2759"/>
<feature type="compositionally biased region" description="Basic and acidic residues" evidence="2">
    <location>
        <begin position="504"/>
        <end position="522"/>
    </location>
</feature>
<dbReference type="EMBL" id="CACTIH010009723">
    <property type="protein sequence ID" value="CAA3032872.1"/>
    <property type="molecule type" value="Genomic_DNA"/>
</dbReference>
<evidence type="ECO:0000313" key="3">
    <source>
        <dbReference type="EMBL" id="CAA3032872.1"/>
    </source>
</evidence>
<feature type="region of interest" description="Disordered" evidence="2">
    <location>
        <begin position="486"/>
        <end position="522"/>
    </location>
</feature>
<protein>
    <submittedName>
        <fullName evidence="3">Uncharacterized protein</fullName>
    </submittedName>
</protein>
<gene>
    <name evidence="3" type="ORF">OLEA9_A093688</name>
</gene>
<keyword evidence="1" id="KW-0175">Coiled coil</keyword>
<evidence type="ECO:0000256" key="1">
    <source>
        <dbReference type="SAM" id="Coils"/>
    </source>
</evidence>
<reference evidence="3 4" key="1">
    <citation type="submission" date="2019-12" db="EMBL/GenBank/DDBJ databases">
        <authorList>
            <person name="Alioto T."/>
            <person name="Alioto T."/>
            <person name="Gomez Garrido J."/>
        </authorList>
    </citation>
    <scope>NUCLEOTIDE SEQUENCE [LARGE SCALE GENOMIC DNA]</scope>
</reference>
<keyword evidence="4" id="KW-1185">Reference proteome</keyword>
<evidence type="ECO:0000313" key="4">
    <source>
        <dbReference type="Proteomes" id="UP000594638"/>
    </source>
</evidence>
<proteinExistence type="predicted"/>
<comment type="caution">
    <text evidence="3">The sequence shown here is derived from an EMBL/GenBank/DDBJ whole genome shotgun (WGS) entry which is preliminary data.</text>
</comment>
<dbReference type="Proteomes" id="UP000594638">
    <property type="component" value="Unassembled WGS sequence"/>
</dbReference>
<name>A0A8S0VPI0_OLEEU</name>
<dbReference type="Gramene" id="OE9A093688T1">
    <property type="protein sequence ID" value="OE9A093688C1"/>
    <property type="gene ID" value="OE9A093688"/>
</dbReference>
<feature type="coiled-coil region" evidence="1">
    <location>
        <begin position="189"/>
        <end position="243"/>
    </location>
</feature>
<sequence>MADCHVTAPDSASKTPSTKRAEIETLEHVEELQRETLEANRELQKVANKTERRRAVSGIDERQKLVMLEREREARQRNNSMAMQQQQQQQQQAAMFAAASSPRMGLGVPGSPMYGGSQGFGTPRARAVSATNYGLQFPGSPADVLAKERLMQAERAAAMGMRGSPRVRAVSTGLGGPGGMGGSPAAIERMRLEERKRALMERELALQNEREGNLRARKSALNLAEQERRLREREREMQERSMLSARDGMLSREEARLREREREAMVDNDIEQRLRALGSPGLGSMAGSPRLGGIGHGRNLSTPLAVPMMDSGLGMGGMPGGLGGGYTSPRLNGGGALGGHGRSRSIGGSPSLGAYGLDDEMAREAARLGISTGGLVGGLGGGGLGGGGLGGSPYLGGGGGGYENGGNQFNRGGVSPRMAAFNGTGDDNYGDDLYGGLGGGGGGLGRRASIGSLNGGRGGYDGFEGGLDSYEGGLGGYEGGGGGYEGGGGGGMDGFDGGLGGGRGRRDSLPFEERPLFDTRGY</sequence>
<accession>A0A8S0VPI0</accession>
<organism evidence="3 4">
    <name type="scientific">Olea europaea subsp. europaea</name>
    <dbReference type="NCBI Taxonomy" id="158383"/>
    <lineage>
        <taxon>Eukaryota</taxon>
        <taxon>Viridiplantae</taxon>
        <taxon>Streptophyta</taxon>
        <taxon>Embryophyta</taxon>
        <taxon>Tracheophyta</taxon>
        <taxon>Spermatophyta</taxon>
        <taxon>Magnoliopsida</taxon>
        <taxon>eudicotyledons</taxon>
        <taxon>Gunneridae</taxon>
        <taxon>Pentapetalae</taxon>
        <taxon>asterids</taxon>
        <taxon>lamiids</taxon>
        <taxon>Lamiales</taxon>
        <taxon>Oleaceae</taxon>
        <taxon>Oleeae</taxon>
        <taxon>Olea</taxon>
    </lineage>
</organism>
<feature type="region of interest" description="Disordered" evidence="2">
    <location>
        <begin position="1"/>
        <end position="21"/>
    </location>
</feature>